<reference evidence="8 9" key="1">
    <citation type="submission" date="2024-06" db="EMBL/GenBank/DDBJ databases">
        <title>Genomic Encyclopedia of Type Strains, Phase IV (KMG-IV): sequencing the most valuable type-strain genomes for metagenomic binning, comparative biology and taxonomic classification.</title>
        <authorList>
            <person name="Goeker M."/>
        </authorList>
    </citation>
    <scope>NUCLEOTIDE SEQUENCE [LARGE SCALE GENOMIC DNA]</scope>
    <source>
        <strain evidence="8 9">DSM 29388</strain>
    </source>
</reference>
<feature type="transmembrane region" description="Helical" evidence="7">
    <location>
        <begin position="66"/>
        <end position="84"/>
    </location>
</feature>
<evidence type="ECO:0000256" key="7">
    <source>
        <dbReference type="SAM" id="Phobius"/>
    </source>
</evidence>
<feature type="transmembrane region" description="Helical" evidence="7">
    <location>
        <begin position="203"/>
        <end position="220"/>
    </location>
</feature>
<gene>
    <name evidence="8" type="ORF">ABID46_001399</name>
</gene>
<keyword evidence="3" id="KW-0808">Transferase</keyword>
<proteinExistence type="predicted"/>
<evidence type="ECO:0000256" key="6">
    <source>
        <dbReference type="ARBA" id="ARBA00023136"/>
    </source>
</evidence>
<dbReference type="Proteomes" id="UP001549146">
    <property type="component" value="Unassembled WGS sequence"/>
</dbReference>
<feature type="transmembrane region" description="Helical" evidence="7">
    <location>
        <begin position="232"/>
        <end position="255"/>
    </location>
</feature>
<evidence type="ECO:0000313" key="9">
    <source>
        <dbReference type="Proteomes" id="UP001549146"/>
    </source>
</evidence>
<feature type="transmembrane region" description="Helical" evidence="7">
    <location>
        <begin position="261"/>
        <end position="282"/>
    </location>
</feature>
<comment type="caution">
    <text evidence="8">The sequence shown here is derived from an EMBL/GenBank/DDBJ whole genome shotgun (WGS) entry which is preliminary data.</text>
</comment>
<feature type="transmembrane region" description="Helical" evidence="7">
    <location>
        <begin position="177"/>
        <end position="197"/>
    </location>
</feature>
<dbReference type="RefSeq" id="WP_354508439.1">
    <property type="nucleotide sequence ID" value="NZ_JBEPMO010000006.1"/>
</dbReference>
<keyword evidence="5 7" id="KW-1133">Transmembrane helix</keyword>
<feature type="transmembrane region" description="Helical" evidence="7">
    <location>
        <begin position="90"/>
        <end position="111"/>
    </location>
</feature>
<feature type="transmembrane region" description="Helical" evidence="7">
    <location>
        <begin position="12"/>
        <end position="37"/>
    </location>
</feature>
<evidence type="ECO:0000256" key="4">
    <source>
        <dbReference type="ARBA" id="ARBA00022692"/>
    </source>
</evidence>
<keyword evidence="4 7" id="KW-0812">Transmembrane</keyword>
<organism evidence="8 9">
    <name type="scientific">Moheibacter stercoris</name>
    <dbReference type="NCBI Taxonomy" id="1628251"/>
    <lineage>
        <taxon>Bacteria</taxon>
        <taxon>Pseudomonadati</taxon>
        <taxon>Bacteroidota</taxon>
        <taxon>Flavobacteriia</taxon>
        <taxon>Flavobacteriales</taxon>
        <taxon>Weeksellaceae</taxon>
        <taxon>Moheibacter</taxon>
    </lineage>
</organism>
<keyword evidence="2" id="KW-1003">Cell membrane</keyword>
<keyword evidence="9" id="KW-1185">Reference proteome</keyword>
<sequence length="372" mass="41909">MKNLSLEAIANFIGYSSLYLKVILSFLLSFLLTFIAIPKIIRVSYRKQLMDIPGSRSSHTRKIPRLGGVAIYFAITVVASIFCFDMLSKVIFFSAALVLLFFIGLMDDLLVVAPQKKLFAQILSALMIVVGSNIRIESFFGLFGIFELPYWISVFFTIFIIVLIINSYNLIDGIDGLASGVGILISLSFVFIFFRLYDYSMGFLAIAILGSLLAFLYFNLSNQYKIFMGDTGSMVVGYLIAFMAIKFISLSSMPWVKIESAPIIAIAILIIPLIDTLSVIIIRLMKRKSPFTADQNHIHHRILRLGFNHTKTTLIICAANVLLIVLAYQIRHFNISLMLLILICAALFLSYMPLVVSEFLNRRKLVQRQNSN</sequence>
<dbReference type="EMBL" id="JBEPMO010000006">
    <property type="protein sequence ID" value="MET3731818.1"/>
    <property type="molecule type" value="Genomic_DNA"/>
</dbReference>
<dbReference type="InterPro" id="IPR018480">
    <property type="entry name" value="PNAcMuramoyl-5peptid_Trfase_CS"/>
</dbReference>
<feature type="transmembrane region" description="Helical" evidence="7">
    <location>
        <begin position="148"/>
        <end position="165"/>
    </location>
</feature>
<accession>A0ABV2LTB8</accession>
<dbReference type="PANTHER" id="PTHR22926">
    <property type="entry name" value="PHOSPHO-N-ACETYLMURAMOYL-PENTAPEPTIDE-TRANSFERASE"/>
    <property type="match status" value="1"/>
</dbReference>
<evidence type="ECO:0000256" key="2">
    <source>
        <dbReference type="ARBA" id="ARBA00022475"/>
    </source>
</evidence>
<feature type="transmembrane region" description="Helical" evidence="7">
    <location>
        <begin position="312"/>
        <end position="330"/>
    </location>
</feature>
<dbReference type="InterPro" id="IPR000715">
    <property type="entry name" value="Glycosyl_transferase_4"/>
</dbReference>
<feature type="transmembrane region" description="Helical" evidence="7">
    <location>
        <begin position="336"/>
        <end position="360"/>
    </location>
</feature>
<feature type="transmembrane region" description="Helical" evidence="7">
    <location>
        <begin position="118"/>
        <end position="136"/>
    </location>
</feature>
<evidence type="ECO:0000256" key="1">
    <source>
        <dbReference type="ARBA" id="ARBA00004651"/>
    </source>
</evidence>
<dbReference type="Pfam" id="PF00953">
    <property type="entry name" value="Glycos_transf_4"/>
    <property type="match status" value="1"/>
</dbReference>
<comment type="subcellular location">
    <subcellularLocation>
        <location evidence="1">Cell membrane</location>
        <topology evidence="1">Multi-pass membrane protein</topology>
    </subcellularLocation>
</comment>
<evidence type="ECO:0000256" key="3">
    <source>
        <dbReference type="ARBA" id="ARBA00022679"/>
    </source>
</evidence>
<dbReference type="CDD" id="cd06853">
    <property type="entry name" value="GT_WecA_like"/>
    <property type="match status" value="1"/>
</dbReference>
<name>A0ABV2LTB8_9FLAO</name>
<protein>
    <submittedName>
        <fullName evidence="8">UDP-N-acetylmuramyl pentapeptide phosphotransferase/UDP-N-acetylglucosamine-1-phosphate transferase</fullName>
    </submittedName>
</protein>
<evidence type="ECO:0000313" key="8">
    <source>
        <dbReference type="EMBL" id="MET3731818.1"/>
    </source>
</evidence>
<dbReference type="PROSITE" id="PS01348">
    <property type="entry name" value="MRAY_2"/>
    <property type="match status" value="1"/>
</dbReference>
<evidence type="ECO:0000256" key="5">
    <source>
        <dbReference type="ARBA" id="ARBA00022989"/>
    </source>
</evidence>
<dbReference type="PANTHER" id="PTHR22926:SF3">
    <property type="entry name" value="UNDECAPRENYL-PHOSPHATE ALPHA-N-ACETYLGLUCOSAMINYL 1-PHOSPHATE TRANSFERASE"/>
    <property type="match status" value="1"/>
</dbReference>
<keyword evidence="6 7" id="KW-0472">Membrane</keyword>